<dbReference type="SUPFAM" id="SSF51182">
    <property type="entry name" value="RmlC-like cupins"/>
    <property type="match status" value="1"/>
</dbReference>
<evidence type="ECO:0000256" key="3">
    <source>
        <dbReference type="ARBA" id="ARBA00022523"/>
    </source>
</evidence>
<evidence type="ECO:0000256" key="4">
    <source>
        <dbReference type="ARBA" id="ARBA00022525"/>
    </source>
</evidence>
<dbReference type="InterPro" id="IPR014710">
    <property type="entry name" value="RmlC-like_jellyroll"/>
</dbReference>
<reference evidence="11 12" key="1">
    <citation type="journal article" date="2012" name="Genome Biol.">
        <title>The genome of the polar eukaryotic microalga coccomyxa subellipsoidea reveals traits of cold adaptation.</title>
        <authorList>
            <person name="Blanc G."/>
            <person name="Agarkova I."/>
            <person name="Grimwood J."/>
            <person name="Kuo A."/>
            <person name="Brueggeman A."/>
            <person name="Dunigan D."/>
            <person name="Gurnon J."/>
            <person name="Ladunga I."/>
            <person name="Lindquist E."/>
            <person name="Lucas S."/>
            <person name="Pangilinan J."/>
            <person name="Proschold T."/>
            <person name="Salamov A."/>
            <person name="Schmutz J."/>
            <person name="Weeks D."/>
            <person name="Yamada T."/>
            <person name="Claverie J.M."/>
            <person name="Grigoriev I."/>
            <person name="Van Etten J."/>
            <person name="Lomsadze A."/>
            <person name="Borodovsky M."/>
        </authorList>
    </citation>
    <scope>NUCLEOTIDE SEQUENCE [LARGE SCALE GENOMIC DNA]</scope>
    <source>
        <strain evidence="11 12">C-169</strain>
    </source>
</reference>
<keyword evidence="3 9" id="KW-0052">Apoplast</keyword>
<evidence type="ECO:0000256" key="8">
    <source>
        <dbReference type="PIRSR" id="PIRSR601929-2"/>
    </source>
</evidence>
<dbReference type="Gene3D" id="2.60.120.10">
    <property type="entry name" value="Jelly Rolls"/>
    <property type="match status" value="1"/>
</dbReference>
<feature type="domain" description="Cupin type-1" evidence="10">
    <location>
        <begin position="57"/>
        <end position="187"/>
    </location>
</feature>
<evidence type="ECO:0000256" key="5">
    <source>
        <dbReference type="ARBA" id="ARBA00022723"/>
    </source>
</evidence>
<organism evidence="11 12">
    <name type="scientific">Coccomyxa subellipsoidea (strain C-169)</name>
    <name type="common">Green microalga</name>
    <dbReference type="NCBI Taxonomy" id="574566"/>
    <lineage>
        <taxon>Eukaryota</taxon>
        <taxon>Viridiplantae</taxon>
        <taxon>Chlorophyta</taxon>
        <taxon>core chlorophytes</taxon>
        <taxon>Trebouxiophyceae</taxon>
        <taxon>Trebouxiophyceae incertae sedis</taxon>
        <taxon>Coccomyxaceae</taxon>
        <taxon>Coccomyxa</taxon>
        <taxon>Coccomyxa subellipsoidea</taxon>
    </lineage>
</organism>
<name>I0Z8V3_COCSC</name>
<dbReference type="STRING" id="574566.I0Z8V3"/>
<evidence type="ECO:0000256" key="9">
    <source>
        <dbReference type="RuleBase" id="RU366015"/>
    </source>
</evidence>
<protein>
    <recommendedName>
        <fullName evidence="9">Germin-like protein</fullName>
    </recommendedName>
</protein>
<dbReference type="RefSeq" id="XP_005651616.1">
    <property type="nucleotide sequence ID" value="XM_005651559.1"/>
</dbReference>
<dbReference type="GO" id="GO:0048046">
    <property type="term" value="C:apoplast"/>
    <property type="evidence" value="ECO:0007669"/>
    <property type="project" value="UniProtKB-SubCell"/>
</dbReference>
<evidence type="ECO:0000259" key="10">
    <source>
        <dbReference type="SMART" id="SM00835"/>
    </source>
</evidence>
<keyword evidence="6 7" id="KW-0464">Manganese</keyword>
<keyword evidence="12" id="KW-1185">Reference proteome</keyword>
<feature type="binding site" evidence="8">
    <location>
        <position position="137"/>
    </location>
    <ligand>
        <name>Mn(2+)</name>
        <dbReference type="ChEBI" id="CHEBI:29035"/>
    </ligand>
</feature>
<evidence type="ECO:0000256" key="1">
    <source>
        <dbReference type="ARBA" id="ARBA00004271"/>
    </source>
</evidence>
<dbReference type="KEGG" id="csl:COCSUDRAFT_52070"/>
<dbReference type="PRINTS" id="PR00325">
    <property type="entry name" value="GERMIN"/>
</dbReference>
<dbReference type="Pfam" id="PF00190">
    <property type="entry name" value="Cupin_1"/>
    <property type="match status" value="1"/>
</dbReference>
<comment type="subcellular location">
    <subcellularLocation>
        <location evidence="1 9">Secreted</location>
        <location evidence="1 9">Extracellular space</location>
        <location evidence="1 9">Apoplast</location>
    </subcellularLocation>
</comment>
<dbReference type="eggNOG" id="ENOG502QQ4A">
    <property type="taxonomic scope" value="Eukaryota"/>
</dbReference>
<feature type="binding site" evidence="8">
    <location>
        <position position="90"/>
    </location>
    <ligand>
        <name>Mn(2+)</name>
        <dbReference type="ChEBI" id="CHEBI:29035"/>
    </ligand>
</feature>
<dbReference type="InterPro" id="IPR001929">
    <property type="entry name" value="Germin"/>
</dbReference>
<keyword evidence="5 7" id="KW-0479">Metal-binding</keyword>
<keyword evidence="4 9" id="KW-0964">Secreted</keyword>
<dbReference type="PANTHER" id="PTHR31238">
    <property type="entry name" value="GERMIN-LIKE PROTEIN SUBFAMILY 3 MEMBER 3"/>
    <property type="match status" value="1"/>
</dbReference>
<dbReference type="Proteomes" id="UP000007264">
    <property type="component" value="Unassembled WGS sequence"/>
</dbReference>
<feature type="signal peptide" evidence="9">
    <location>
        <begin position="1"/>
        <end position="18"/>
    </location>
</feature>
<dbReference type="InterPro" id="IPR011051">
    <property type="entry name" value="RmlC_Cupin_sf"/>
</dbReference>
<comment type="similarity">
    <text evidence="2 9">Belongs to the germin family.</text>
</comment>
<sequence>MMKFALLILIALFGVSFASNDEGPITAQTVQKVGAKAYVYNPLLLGTNGTQKTDGGSRQQRMVGQWPALAGQGISQTVFTLEPCAMRPAHVHPRATGLLYMISGAKFMVGYVTEDGTPVNNEISTGASALFPIGLVHYQQNLDCFDATYVISYNHEDPGTQMTYASLQQLPAAAVAATLGVNTTGYSNLLSASPKGIFIKSSDPECVARCQLAPAKSGATVSAASVSG</sequence>
<dbReference type="SMART" id="SM00835">
    <property type="entry name" value="Cupin_1"/>
    <property type="match status" value="1"/>
</dbReference>
<keyword evidence="9" id="KW-0732">Signal</keyword>
<comment type="caution">
    <text evidence="11">The sequence shown here is derived from an EMBL/GenBank/DDBJ whole genome shotgun (WGS) entry which is preliminary data.</text>
</comment>
<dbReference type="InterPro" id="IPR006045">
    <property type="entry name" value="Cupin_1"/>
</dbReference>
<evidence type="ECO:0000256" key="2">
    <source>
        <dbReference type="ARBA" id="ARBA00007456"/>
    </source>
</evidence>
<feature type="binding site" evidence="7">
    <location>
        <position position="92"/>
    </location>
    <ligand>
        <name>oxalate</name>
        <dbReference type="ChEBI" id="CHEBI:30623"/>
    </ligand>
</feature>
<feature type="chain" id="PRO_5019611930" description="Germin-like protein" evidence="9">
    <location>
        <begin position="19"/>
        <end position="228"/>
    </location>
</feature>
<dbReference type="EMBL" id="AGSI01000001">
    <property type="protein sequence ID" value="EIE27072.1"/>
    <property type="molecule type" value="Genomic_DNA"/>
</dbReference>
<dbReference type="GeneID" id="17045087"/>
<feature type="binding site" evidence="8">
    <location>
        <position position="92"/>
    </location>
    <ligand>
        <name>Mn(2+)</name>
        <dbReference type="ChEBI" id="CHEBI:29035"/>
    </ligand>
</feature>
<evidence type="ECO:0000313" key="11">
    <source>
        <dbReference type="EMBL" id="EIE27072.1"/>
    </source>
</evidence>
<accession>I0Z8V3</accession>
<evidence type="ECO:0000313" key="12">
    <source>
        <dbReference type="Proteomes" id="UP000007264"/>
    </source>
</evidence>
<evidence type="ECO:0000256" key="7">
    <source>
        <dbReference type="PIRSR" id="PIRSR601929-1"/>
    </source>
</evidence>
<gene>
    <name evidence="11" type="ORF">COCSUDRAFT_52070</name>
</gene>
<dbReference type="GO" id="GO:0030145">
    <property type="term" value="F:manganese ion binding"/>
    <property type="evidence" value="ECO:0007669"/>
    <property type="project" value="UniProtKB-UniRule"/>
</dbReference>
<dbReference type="AlphaFoldDB" id="I0Z8V3"/>
<dbReference type="OrthoDB" id="1546383at2759"/>
<evidence type="ECO:0000256" key="6">
    <source>
        <dbReference type="ARBA" id="ARBA00023211"/>
    </source>
</evidence>
<proteinExistence type="inferred from homology"/>